<dbReference type="Gene3D" id="1.10.10.10">
    <property type="entry name" value="Winged helix-like DNA-binding domain superfamily/Winged helix DNA-binding domain"/>
    <property type="match status" value="1"/>
</dbReference>
<comment type="similarity">
    <text evidence="1">Belongs to the sigma-70 factor family. ECF subfamily.</text>
</comment>
<dbReference type="Gene3D" id="1.10.1740.10">
    <property type="match status" value="1"/>
</dbReference>
<dbReference type="SUPFAM" id="SSF88946">
    <property type="entry name" value="Sigma2 domain of RNA polymerase sigma factors"/>
    <property type="match status" value="1"/>
</dbReference>
<organism evidence="7 8">
    <name type="scientific">Algoriphagus locisalis</name>
    <dbReference type="NCBI Taxonomy" id="305507"/>
    <lineage>
        <taxon>Bacteria</taxon>
        <taxon>Pseudomonadati</taxon>
        <taxon>Bacteroidota</taxon>
        <taxon>Cytophagia</taxon>
        <taxon>Cytophagales</taxon>
        <taxon>Cyclobacteriaceae</taxon>
        <taxon>Algoriphagus</taxon>
    </lineage>
</organism>
<reference evidence="8" key="1">
    <citation type="submission" date="2016-10" db="EMBL/GenBank/DDBJ databases">
        <authorList>
            <person name="Varghese N."/>
            <person name="Submissions S."/>
        </authorList>
    </citation>
    <scope>NUCLEOTIDE SEQUENCE [LARGE SCALE GENOMIC DNA]</scope>
    <source>
        <strain evidence="8">DSM 23445</strain>
    </source>
</reference>
<dbReference type="STRING" id="305507.SAMN04489724_4743"/>
<dbReference type="AlphaFoldDB" id="A0A1I7E279"/>
<gene>
    <name evidence="7" type="ORF">SAMN04489724_4743</name>
</gene>
<dbReference type="PANTHER" id="PTHR43133:SF46">
    <property type="entry name" value="RNA POLYMERASE SIGMA-70 FACTOR ECF SUBFAMILY"/>
    <property type="match status" value="1"/>
</dbReference>
<dbReference type="Proteomes" id="UP000199673">
    <property type="component" value="Unassembled WGS sequence"/>
</dbReference>
<dbReference type="Pfam" id="PF04542">
    <property type="entry name" value="Sigma70_r2"/>
    <property type="match status" value="1"/>
</dbReference>
<dbReference type="Pfam" id="PF08281">
    <property type="entry name" value="Sigma70_r4_2"/>
    <property type="match status" value="1"/>
</dbReference>
<dbReference type="EMBL" id="FPBF01000009">
    <property type="protein sequence ID" value="SFU18015.1"/>
    <property type="molecule type" value="Genomic_DNA"/>
</dbReference>
<dbReference type="CDD" id="cd06171">
    <property type="entry name" value="Sigma70_r4"/>
    <property type="match status" value="1"/>
</dbReference>
<sequence>MGDDVNVLMSNSSKGTKDKHADDRALWLTLSNGNSLAFSSLYNRYANPLFNYGMHICYNRELVKDCIQELFAWLWKKRHELSPVDSVKYYLFKSFRNILIKAINQSKKFTEEPDEQHFLTQELSKEEEIIALDKENYHKEKVTKALGRISKRQREIVILRFFNEMSYAEISSLMGISTASAHNLLSKALQAMKVII</sequence>
<evidence type="ECO:0000259" key="6">
    <source>
        <dbReference type="Pfam" id="PF08281"/>
    </source>
</evidence>
<dbReference type="InterPro" id="IPR007627">
    <property type="entry name" value="RNA_pol_sigma70_r2"/>
</dbReference>
<feature type="domain" description="RNA polymerase sigma factor 70 region 4 type 2" evidence="6">
    <location>
        <begin position="140"/>
        <end position="192"/>
    </location>
</feature>
<dbReference type="GO" id="GO:0003677">
    <property type="term" value="F:DNA binding"/>
    <property type="evidence" value="ECO:0007669"/>
    <property type="project" value="InterPro"/>
</dbReference>
<evidence type="ECO:0000256" key="3">
    <source>
        <dbReference type="ARBA" id="ARBA00023082"/>
    </source>
</evidence>
<evidence type="ECO:0000256" key="2">
    <source>
        <dbReference type="ARBA" id="ARBA00023015"/>
    </source>
</evidence>
<evidence type="ECO:0000256" key="1">
    <source>
        <dbReference type="ARBA" id="ARBA00010641"/>
    </source>
</evidence>
<evidence type="ECO:0000256" key="4">
    <source>
        <dbReference type="ARBA" id="ARBA00023163"/>
    </source>
</evidence>
<dbReference type="InterPro" id="IPR036388">
    <property type="entry name" value="WH-like_DNA-bd_sf"/>
</dbReference>
<dbReference type="InterPro" id="IPR039425">
    <property type="entry name" value="RNA_pol_sigma-70-like"/>
</dbReference>
<dbReference type="InterPro" id="IPR013324">
    <property type="entry name" value="RNA_pol_sigma_r3/r4-like"/>
</dbReference>
<keyword evidence="2" id="KW-0805">Transcription regulation</keyword>
<dbReference type="NCBIfam" id="TIGR02937">
    <property type="entry name" value="sigma70-ECF"/>
    <property type="match status" value="1"/>
</dbReference>
<dbReference type="GO" id="GO:0006352">
    <property type="term" value="P:DNA-templated transcription initiation"/>
    <property type="evidence" value="ECO:0007669"/>
    <property type="project" value="InterPro"/>
</dbReference>
<protein>
    <submittedName>
        <fullName evidence="7">RNA polymerase sigma factor, sigma-70 family</fullName>
    </submittedName>
</protein>
<dbReference type="InterPro" id="IPR013249">
    <property type="entry name" value="RNA_pol_sigma70_r4_t2"/>
</dbReference>
<dbReference type="SUPFAM" id="SSF88659">
    <property type="entry name" value="Sigma3 and sigma4 domains of RNA polymerase sigma factors"/>
    <property type="match status" value="1"/>
</dbReference>
<evidence type="ECO:0000313" key="7">
    <source>
        <dbReference type="EMBL" id="SFU18015.1"/>
    </source>
</evidence>
<keyword evidence="8" id="KW-1185">Reference proteome</keyword>
<keyword evidence="4" id="KW-0804">Transcription</keyword>
<dbReference type="PANTHER" id="PTHR43133">
    <property type="entry name" value="RNA POLYMERASE ECF-TYPE SIGMA FACTO"/>
    <property type="match status" value="1"/>
</dbReference>
<dbReference type="InterPro" id="IPR014284">
    <property type="entry name" value="RNA_pol_sigma-70_dom"/>
</dbReference>
<proteinExistence type="inferred from homology"/>
<feature type="domain" description="RNA polymerase sigma-70 region 2" evidence="5">
    <location>
        <begin position="41"/>
        <end position="107"/>
    </location>
</feature>
<evidence type="ECO:0000259" key="5">
    <source>
        <dbReference type="Pfam" id="PF04542"/>
    </source>
</evidence>
<evidence type="ECO:0000313" key="8">
    <source>
        <dbReference type="Proteomes" id="UP000199673"/>
    </source>
</evidence>
<dbReference type="InterPro" id="IPR013325">
    <property type="entry name" value="RNA_pol_sigma_r2"/>
</dbReference>
<dbReference type="GO" id="GO:0016987">
    <property type="term" value="F:sigma factor activity"/>
    <property type="evidence" value="ECO:0007669"/>
    <property type="project" value="UniProtKB-KW"/>
</dbReference>
<accession>A0A1I7E279</accession>
<name>A0A1I7E279_9BACT</name>
<keyword evidence="3" id="KW-0731">Sigma factor</keyword>
<dbReference type="OrthoDB" id="9150024at2"/>